<dbReference type="AlphaFoldDB" id="A0A0S4MT00"/>
<gene>
    <name evidence="1" type="ORF">JGI1_00429</name>
</gene>
<proteinExistence type="predicted"/>
<keyword evidence="2" id="KW-1185">Reference proteome</keyword>
<protein>
    <submittedName>
        <fullName evidence="1">Uncharacterized protein</fullName>
    </submittedName>
</protein>
<dbReference type="OrthoDB" id="9921861at2"/>
<name>A0A0S4MT00_9BACT</name>
<evidence type="ECO:0000313" key="1">
    <source>
        <dbReference type="EMBL" id="CUU02126.1"/>
    </source>
</evidence>
<dbReference type="Proteomes" id="UP000320623">
    <property type="component" value="Unassembled WGS sequence"/>
</dbReference>
<dbReference type="STRING" id="1643428.GCA_001442855_00416"/>
<organism evidence="1 2">
    <name type="scientific">Candidatus Thermokryptus mobilis</name>
    <dbReference type="NCBI Taxonomy" id="1643428"/>
    <lineage>
        <taxon>Bacteria</taxon>
        <taxon>Pseudomonadati</taxon>
        <taxon>Candidatus Kryptoniota</taxon>
        <taxon>Candidatus Thermokryptus</taxon>
    </lineage>
</organism>
<sequence length="141" mass="16584">MKIDAVKIVEEVDRFSGGKLKEKKSLEFLIGLAIENDMMSLIDEIAFHSKFLWRIISFLKSGRGFKDVDEQKHKENLINQMNEAVGKIQGLIFKLIERCDASERENFVSKFLKVEPQSFENFLNLVYDFYWLKNWKIDNEG</sequence>
<accession>A0A0S4MT00</accession>
<dbReference type="RefSeq" id="WP_140944227.1">
    <property type="nucleotide sequence ID" value="NZ_FAOO01000002.1"/>
</dbReference>
<reference evidence="2" key="1">
    <citation type="submission" date="2015-11" db="EMBL/GenBank/DDBJ databases">
        <authorList>
            <person name="Varghese N."/>
        </authorList>
    </citation>
    <scope>NUCLEOTIDE SEQUENCE [LARGE SCALE GENOMIC DNA]</scope>
</reference>
<evidence type="ECO:0000313" key="2">
    <source>
        <dbReference type="Proteomes" id="UP000320623"/>
    </source>
</evidence>
<dbReference type="EMBL" id="FAOO01000002">
    <property type="protein sequence ID" value="CUU02126.1"/>
    <property type="molecule type" value="Genomic_DNA"/>
</dbReference>